<protein>
    <submittedName>
        <fullName evidence="2">Uncharacterized protein LOC113865891</fullName>
    </submittedName>
</protein>
<keyword evidence="1" id="KW-1185">Reference proteome</keyword>
<dbReference type="PANTHER" id="PTHR33356:SF16">
    <property type="entry name" value="G PATCH DOMAIN PROTEIN"/>
    <property type="match status" value="1"/>
</dbReference>
<organism evidence="1 2">
    <name type="scientific">Abrus precatorius</name>
    <name type="common">Indian licorice</name>
    <name type="synonym">Glycine abrus</name>
    <dbReference type="NCBI Taxonomy" id="3816"/>
    <lineage>
        <taxon>Eukaryota</taxon>
        <taxon>Viridiplantae</taxon>
        <taxon>Streptophyta</taxon>
        <taxon>Embryophyta</taxon>
        <taxon>Tracheophyta</taxon>
        <taxon>Spermatophyta</taxon>
        <taxon>Magnoliopsida</taxon>
        <taxon>eudicotyledons</taxon>
        <taxon>Gunneridae</taxon>
        <taxon>Pentapetalae</taxon>
        <taxon>rosids</taxon>
        <taxon>fabids</taxon>
        <taxon>Fabales</taxon>
        <taxon>Fabaceae</taxon>
        <taxon>Papilionoideae</taxon>
        <taxon>50 kb inversion clade</taxon>
        <taxon>NPAAA clade</taxon>
        <taxon>indigoferoid/millettioid clade</taxon>
        <taxon>Abreae</taxon>
        <taxon>Abrus</taxon>
    </lineage>
</organism>
<dbReference type="Proteomes" id="UP000694853">
    <property type="component" value="Unplaced"/>
</dbReference>
<reference evidence="1" key="1">
    <citation type="journal article" date="2019" name="Toxins">
        <title>Detection of Abrin-Like and Prepropulchellin-Like Toxin Genes and Transcripts Using Whole Genome Sequencing and Full-Length Transcript Sequencing of Abrus precatorius.</title>
        <authorList>
            <person name="Hovde B.T."/>
            <person name="Daligault H.E."/>
            <person name="Hanschen E.R."/>
            <person name="Kunde Y.A."/>
            <person name="Johnson M.B."/>
            <person name="Starkenburg S.R."/>
            <person name="Johnson S.L."/>
        </authorList>
    </citation>
    <scope>NUCLEOTIDE SEQUENCE [LARGE SCALE GENOMIC DNA]</scope>
</reference>
<evidence type="ECO:0000313" key="2">
    <source>
        <dbReference type="RefSeq" id="XP_027356486.1"/>
    </source>
</evidence>
<name>A0A8B8LJC2_ABRPR</name>
<reference evidence="2" key="2">
    <citation type="submission" date="2025-08" db="UniProtKB">
        <authorList>
            <consortium name="RefSeq"/>
        </authorList>
    </citation>
    <scope>IDENTIFICATION</scope>
    <source>
        <tissue evidence="2">Young leaves</tissue>
    </source>
</reference>
<dbReference type="PANTHER" id="PTHR33356">
    <property type="entry name" value="TIP41-LIKE PROTEIN"/>
    <property type="match status" value="1"/>
</dbReference>
<accession>A0A8B8LJC2</accession>
<dbReference type="KEGG" id="aprc:113865891"/>
<dbReference type="GeneID" id="113865891"/>
<dbReference type="OrthoDB" id="1709562at2759"/>
<proteinExistence type="predicted"/>
<sequence length="232" mass="26132">MAIELHTGDTLFPHDQFLHDKNILPQPRHLNYFNINPQMQGKLSGNGSNNLESPWDSPNSHDSCWDSTYDVGGMLEKMKLNERESFKHRSGYVIQNLETSKDVGVCSYQSLLQEQIREIQLSQLRQEQILSMKEKLSAYTENHVQISKQFQNKGRGVGVGCDHKRTTPPWHTRSHQQPGSEMPAIFLGSSGSRGTYCGTGVFLPRGRKNVPSESRKRPGKGCSTVLIPARVV</sequence>
<dbReference type="RefSeq" id="XP_027356486.1">
    <property type="nucleotide sequence ID" value="XM_027500685.1"/>
</dbReference>
<gene>
    <name evidence="2" type="primary">LOC113865891</name>
</gene>
<dbReference type="AlphaFoldDB" id="A0A8B8LJC2"/>
<evidence type="ECO:0000313" key="1">
    <source>
        <dbReference type="Proteomes" id="UP000694853"/>
    </source>
</evidence>